<protein>
    <submittedName>
        <fullName evidence="2">Glycosyltransferase involved in cell wall biosynthesis</fullName>
    </submittedName>
</protein>
<dbReference type="AlphaFoldDB" id="A0A7Z0EFG7"/>
<accession>A0A7Z0EFG7</accession>
<dbReference type="RefSeq" id="WP_179578662.1">
    <property type="nucleotide sequence ID" value="NZ_JACCFM010000001.1"/>
</dbReference>
<name>A0A7Z0EFG7_9MICO</name>
<keyword evidence="2" id="KW-0808">Transferase</keyword>
<sequence length="250" mass="27590">MVTISVVIPSYNDACFLAAALDALAAQLRPADEIVVVDNGSTDDTSDVARAAGARVVVEPLRGIWPAASAGYDAASGDLIARLDADSLPPVDWLAHIEAEFVLSPELGVLTGPGEFYDCTPLVAALGEGLYIGGYFWFMGWWLTEPPIFGSNFAMRRTVWREVRGRVHRRDGTVHDDLDLSYHLDPGVVVVYDPTLRVGISARPFNTWSGFSRRLNWAFRTIRMHWPDESPMRRRIARRALHSAASHSQA</sequence>
<dbReference type="CDD" id="cd00761">
    <property type="entry name" value="Glyco_tranf_GTA_type"/>
    <property type="match status" value="1"/>
</dbReference>
<dbReference type="PANTHER" id="PTHR43685">
    <property type="entry name" value="GLYCOSYLTRANSFERASE"/>
    <property type="match status" value="1"/>
</dbReference>
<dbReference type="Proteomes" id="UP000537260">
    <property type="component" value="Unassembled WGS sequence"/>
</dbReference>
<comment type="caution">
    <text evidence="2">The sequence shown here is derived from an EMBL/GenBank/DDBJ whole genome shotgun (WGS) entry which is preliminary data.</text>
</comment>
<dbReference type="EMBL" id="JACCFM010000001">
    <property type="protein sequence ID" value="NYJ19982.1"/>
    <property type="molecule type" value="Genomic_DNA"/>
</dbReference>
<proteinExistence type="predicted"/>
<dbReference type="GO" id="GO:0016740">
    <property type="term" value="F:transferase activity"/>
    <property type="evidence" value="ECO:0007669"/>
    <property type="project" value="UniProtKB-KW"/>
</dbReference>
<organism evidence="2 3">
    <name type="scientific">Glaciibacter psychrotolerans</name>
    <dbReference type="NCBI Taxonomy" id="670054"/>
    <lineage>
        <taxon>Bacteria</taxon>
        <taxon>Bacillati</taxon>
        <taxon>Actinomycetota</taxon>
        <taxon>Actinomycetes</taxon>
        <taxon>Micrococcales</taxon>
        <taxon>Microbacteriaceae</taxon>
        <taxon>Glaciibacter</taxon>
    </lineage>
</organism>
<dbReference type="InterPro" id="IPR029044">
    <property type="entry name" value="Nucleotide-diphossugar_trans"/>
</dbReference>
<gene>
    <name evidence="2" type="ORF">HNR05_001773</name>
</gene>
<dbReference type="PANTHER" id="PTHR43685:SF2">
    <property type="entry name" value="GLYCOSYLTRANSFERASE 2-LIKE DOMAIN-CONTAINING PROTEIN"/>
    <property type="match status" value="1"/>
</dbReference>
<dbReference type="SUPFAM" id="SSF53448">
    <property type="entry name" value="Nucleotide-diphospho-sugar transferases"/>
    <property type="match status" value="1"/>
</dbReference>
<feature type="domain" description="Glycosyltransferase 2-like" evidence="1">
    <location>
        <begin position="5"/>
        <end position="106"/>
    </location>
</feature>
<dbReference type="Pfam" id="PF00535">
    <property type="entry name" value="Glycos_transf_2"/>
    <property type="match status" value="1"/>
</dbReference>
<evidence type="ECO:0000259" key="1">
    <source>
        <dbReference type="Pfam" id="PF00535"/>
    </source>
</evidence>
<evidence type="ECO:0000313" key="3">
    <source>
        <dbReference type="Proteomes" id="UP000537260"/>
    </source>
</evidence>
<dbReference type="InterPro" id="IPR001173">
    <property type="entry name" value="Glyco_trans_2-like"/>
</dbReference>
<reference evidence="2 3" key="1">
    <citation type="submission" date="2020-07" db="EMBL/GenBank/DDBJ databases">
        <title>Sequencing the genomes of 1000 actinobacteria strains.</title>
        <authorList>
            <person name="Klenk H.-P."/>
        </authorList>
    </citation>
    <scope>NUCLEOTIDE SEQUENCE [LARGE SCALE GENOMIC DNA]</scope>
    <source>
        <strain evidence="2 3">LI1</strain>
    </source>
</reference>
<evidence type="ECO:0000313" key="2">
    <source>
        <dbReference type="EMBL" id="NYJ19982.1"/>
    </source>
</evidence>
<dbReference type="InterPro" id="IPR050834">
    <property type="entry name" value="Glycosyltransf_2"/>
</dbReference>
<dbReference type="Gene3D" id="3.90.550.10">
    <property type="entry name" value="Spore Coat Polysaccharide Biosynthesis Protein SpsA, Chain A"/>
    <property type="match status" value="1"/>
</dbReference>
<keyword evidence="3" id="KW-1185">Reference proteome</keyword>